<feature type="coiled-coil region" evidence="2">
    <location>
        <begin position="405"/>
        <end position="464"/>
    </location>
</feature>
<evidence type="ECO:0000256" key="2">
    <source>
        <dbReference type="SAM" id="Coils"/>
    </source>
</evidence>
<feature type="region of interest" description="Disordered" evidence="3">
    <location>
        <begin position="1"/>
        <end position="97"/>
    </location>
</feature>
<feature type="compositionally biased region" description="Basic and acidic residues" evidence="3">
    <location>
        <begin position="235"/>
        <end position="246"/>
    </location>
</feature>
<evidence type="ECO:0000313" key="4">
    <source>
        <dbReference type="EMBL" id="JAT52348.1"/>
    </source>
</evidence>
<feature type="coiled-coil region" evidence="2">
    <location>
        <begin position="138"/>
        <end position="186"/>
    </location>
</feature>
<dbReference type="InterPro" id="IPR040265">
    <property type="entry name" value="CHUP1/IPGA1-like"/>
</dbReference>
<dbReference type="AlphaFoldDB" id="A0A1D1YCI3"/>
<name>A0A1D1YCI3_9ARAE</name>
<protein>
    <submittedName>
        <fullName evidence="4">Protein CHUP1, chloroplastic</fullName>
    </submittedName>
</protein>
<feature type="compositionally biased region" description="Pro residues" evidence="3">
    <location>
        <begin position="271"/>
        <end position="283"/>
    </location>
</feature>
<evidence type="ECO:0000256" key="1">
    <source>
        <dbReference type="ARBA" id="ARBA00023054"/>
    </source>
</evidence>
<sequence length="570" mass="63842">MKQEVGAAQNKASPLPQTPPAQPTRVRAAKTKESTRAEAGNGITPGLRARPKPASPDSSGRQGPRRSIFQSRVSPAEDLVLPSHREMEERRLSGGRAVEQYVRLRRRGGDGSCKGSEEDLEKKVGEMQQRLGERESMVRELQSQVLALQAQVEQLLSLNAELDSQKKQLVEDLSAANSKISALEREHKLESVGEEVQQPEFRDIRKLISNKLENLRVHKAPTREMRASKVTSLELDTKAKSVECEPKTPTAEPPPPPLPRLPVIRHGSIARPPPPPPPPPPPRCSSSKAMNVQKSTSLVEFYYSLTRNNKEKSPVGGGNDGGSRHGNAHCSVVGELQNRSAHLSAIKSDVETKGDFIKFLIEKVQSAAYKNMEEVVTFVDWLDKELSTLADERAVLKHFSWPEKKADALREAAVEYRDLKRLETEILSFEDDASMPCETALKKIANLQDKLERQIHKFAKLRDTTMLSHREWKIPTDWMLDSGVISKLKLASMKLAKVYMRRVKLESMQHSERGSMQETLLLRGVGFAYRVHQFAGGLDSETMSAFEELRQRVRLHRTGSQELLPGMTFS</sequence>
<gene>
    <name evidence="4" type="primary">CHUP1_10</name>
    <name evidence="4" type="ORF">g.70085</name>
</gene>
<feature type="region of interest" description="Disordered" evidence="3">
    <location>
        <begin position="224"/>
        <end position="290"/>
    </location>
</feature>
<evidence type="ECO:0000256" key="3">
    <source>
        <dbReference type="SAM" id="MobiDB-lite"/>
    </source>
</evidence>
<reference evidence="4" key="1">
    <citation type="submission" date="2015-07" db="EMBL/GenBank/DDBJ databases">
        <title>Transcriptome Assembly of Anthurium amnicola.</title>
        <authorList>
            <person name="Suzuki J."/>
        </authorList>
    </citation>
    <scope>NUCLEOTIDE SEQUENCE</scope>
</reference>
<dbReference type="EMBL" id="GDJX01015588">
    <property type="protein sequence ID" value="JAT52348.1"/>
    <property type="molecule type" value="Transcribed_RNA"/>
</dbReference>
<dbReference type="GO" id="GO:0055028">
    <property type="term" value="C:cortical microtubule"/>
    <property type="evidence" value="ECO:0007669"/>
    <property type="project" value="TreeGrafter"/>
</dbReference>
<dbReference type="PANTHER" id="PTHR31342:SF43">
    <property type="entry name" value="F11A17.16"/>
    <property type="match status" value="1"/>
</dbReference>
<feature type="compositionally biased region" description="Pro residues" evidence="3">
    <location>
        <begin position="251"/>
        <end position="260"/>
    </location>
</feature>
<dbReference type="PANTHER" id="PTHR31342">
    <property type="entry name" value="PROTEIN CHUP1, CHLOROPLASTIC"/>
    <property type="match status" value="1"/>
</dbReference>
<accession>A0A1D1YCI3</accession>
<proteinExistence type="predicted"/>
<keyword evidence="1 2" id="KW-0175">Coiled coil</keyword>
<dbReference type="SUPFAM" id="SSF101447">
    <property type="entry name" value="Formin homology 2 domain (FH2 domain)"/>
    <property type="match status" value="1"/>
</dbReference>
<organism evidence="4">
    <name type="scientific">Anthurium amnicola</name>
    <dbReference type="NCBI Taxonomy" id="1678845"/>
    <lineage>
        <taxon>Eukaryota</taxon>
        <taxon>Viridiplantae</taxon>
        <taxon>Streptophyta</taxon>
        <taxon>Embryophyta</taxon>
        <taxon>Tracheophyta</taxon>
        <taxon>Spermatophyta</taxon>
        <taxon>Magnoliopsida</taxon>
        <taxon>Liliopsida</taxon>
        <taxon>Araceae</taxon>
        <taxon>Pothoideae</taxon>
        <taxon>Potheae</taxon>
        <taxon>Anthurium</taxon>
    </lineage>
</organism>
<feature type="compositionally biased region" description="Basic and acidic residues" evidence="3">
    <location>
        <begin position="83"/>
        <end position="92"/>
    </location>
</feature>
<dbReference type="GO" id="GO:0072699">
    <property type="term" value="P:protein localization to cortical microtubule cytoskeleton"/>
    <property type="evidence" value="ECO:0007669"/>
    <property type="project" value="TreeGrafter"/>
</dbReference>